<keyword evidence="4" id="KW-0813">Transport</keyword>
<dbReference type="Gene3D" id="3.40.50.1820">
    <property type="entry name" value="alpha/beta hydrolase"/>
    <property type="match status" value="2"/>
</dbReference>
<feature type="region of interest" description="Disordered" evidence="5">
    <location>
        <begin position="56"/>
        <end position="76"/>
    </location>
</feature>
<dbReference type="EC" id="3.1.-.-" evidence="4"/>
<protein>
    <recommendedName>
        <fullName evidence="4">GPI inositol-deacylase</fullName>
        <ecNumber evidence="4">3.1.-.-</ecNumber>
    </recommendedName>
</protein>
<proteinExistence type="inferred from homology"/>
<dbReference type="Proteomes" id="UP000309038">
    <property type="component" value="Unassembled WGS sequence"/>
</dbReference>
<feature type="region of interest" description="Disordered" evidence="5">
    <location>
        <begin position="351"/>
        <end position="389"/>
    </location>
</feature>
<evidence type="ECO:0000256" key="4">
    <source>
        <dbReference type="RuleBase" id="RU365011"/>
    </source>
</evidence>
<evidence type="ECO:0000256" key="3">
    <source>
        <dbReference type="ARBA" id="ARBA00022801"/>
    </source>
</evidence>
<dbReference type="Pfam" id="PF00756">
    <property type="entry name" value="Esterase"/>
    <property type="match status" value="1"/>
</dbReference>
<comment type="subcellular location">
    <subcellularLocation>
        <location evidence="4">Endoplasmic reticulum membrane</location>
    </subcellularLocation>
</comment>
<name>A0A4S4KVG6_9APHY</name>
<evidence type="ECO:0000313" key="7">
    <source>
        <dbReference type="EMBL" id="THH02557.1"/>
    </source>
</evidence>
<feature type="compositionally biased region" description="Polar residues" evidence="5">
    <location>
        <begin position="22"/>
        <end position="31"/>
    </location>
</feature>
<dbReference type="GO" id="GO:0052689">
    <property type="term" value="F:carboxylic ester hydrolase activity"/>
    <property type="evidence" value="ECO:0007669"/>
    <property type="project" value="UniProtKB-KW"/>
</dbReference>
<keyword evidence="8" id="KW-1185">Reference proteome</keyword>
<keyword evidence="2" id="KW-0719">Serine esterase</keyword>
<reference evidence="7 8" key="1">
    <citation type="submission" date="2019-02" db="EMBL/GenBank/DDBJ databases">
        <title>Genome sequencing of the rare red list fungi Phlebia centrifuga.</title>
        <authorList>
            <person name="Buettner E."/>
            <person name="Kellner H."/>
        </authorList>
    </citation>
    <scope>NUCLEOTIDE SEQUENCE [LARGE SCALE GENOMIC DNA]</scope>
    <source>
        <strain evidence="7 8">DSM 108282</strain>
    </source>
</reference>
<keyword evidence="4" id="KW-0256">Endoplasmic reticulum</keyword>
<feature type="compositionally biased region" description="Basic and acidic residues" evidence="5">
    <location>
        <begin position="56"/>
        <end position="71"/>
    </location>
</feature>
<dbReference type="SUPFAM" id="SSF53474">
    <property type="entry name" value="alpha/beta-Hydrolases"/>
    <property type="match status" value="2"/>
</dbReference>
<dbReference type="InterPro" id="IPR029058">
    <property type="entry name" value="AB_hydrolase_fold"/>
</dbReference>
<dbReference type="AlphaFoldDB" id="A0A4S4KVG6"/>
<dbReference type="InterPro" id="IPR012908">
    <property type="entry name" value="PGAP1-ab_dom-like"/>
</dbReference>
<gene>
    <name evidence="7" type="ORF">EW026_g277</name>
</gene>
<dbReference type="PANTHER" id="PTHR10061:SF0">
    <property type="entry name" value="S-FORMYLGLUTATHIONE HYDROLASE"/>
    <property type="match status" value="1"/>
</dbReference>
<dbReference type="GO" id="GO:0018738">
    <property type="term" value="F:S-formylglutathione hydrolase activity"/>
    <property type="evidence" value="ECO:0007669"/>
    <property type="project" value="InterPro"/>
</dbReference>
<dbReference type="GO" id="GO:0046294">
    <property type="term" value="P:formaldehyde catabolic process"/>
    <property type="evidence" value="ECO:0007669"/>
    <property type="project" value="InterPro"/>
</dbReference>
<accession>A0A4S4KVG6</accession>
<feature type="compositionally biased region" description="Basic and acidic residues" evidence="5">
    <location>
        <begin position="359"/>
        <end position="372"/>
    </location>
</feature>
<dbReference type="Pfam" id="PF07819">
    <property type="entry name" value="PGAP1"/>
    <property type="match status" value="1"/>
</dbReference>
<comment type="similarity">
    <text evidence="1">Belongs to the esterase D family.</text>
</comment>
<evidence type="ECO:0000256" key="2">
    <source>
        <dbReference type="ARBA" id="ARBA00022487"/>
    </source>
</evidence>
<feature type="domain" description="GPI inositol-deacylase PGAP1-like alpha/beta" evidence="6">
    <location>
        <begin position="150"/>
        <end position="197"/>
    </location>
</feature>
<dbReference type="InterPro" id="IPR014186">
    <property type="entry name" value="S-formylglutathione_hydrol"/>
</dbReference>
<keyword evidence="4" id="KW-0653">Protein transport</keyword>
<evidence type="ECO:0000256" key="5">
    <source>
        <dbReference type="SAM" id="MobiDB-lite"/>
    </source>
</evidence>
<evidence type="ECO:0000313" key="8">
    <source>
        <dbReference type="Proteomes" id="UP000309038"/>
    </source>
</evidence>
<dbReference type="EMBL" id="SGPJ01000004">
    <property type="protein sequence ID" value="THH02557.1"/>
    <property type="molecule type" value="Genomic_DNA"/>
</dbReference>
<dbReference type="InterPro" id="IPR000801">
    <property type="entry name" value="Esterase-like"/>
</dbReference>
<sequence>MLSSSSRTSLEALRSIQERSLHTTPPSQRLNLASFPNPFGWFSSEDDAQRKENMDPLLKDGDKAQDTESQKKNIQQKYASPKNPVVFCHGLLGFDTVTLGLSIAPLQVAHWRGIKDALELNGTEVLITRVPATSSPVDRAKVLEERINQAYPGRSVHLIGHSMGGLDCRYLTTHLTKRKFKVLSITTISTPHRGSSFADRFLDAVGLERLPSVLSFLDLLPIGGGDGKAFEFLTIDNMRRFNENTPDVPGVKYYSWGAVYEPGLIDTWKWSHSVILEKEGPNDGLVSLESAKWGTYLGTLEGVNHLDLVGWVNTARYKWAEIMGREIKYKPATFYLGVADHIARVAEGQATGLEEESEHGDPRVSEEEREEIREEDDTGPHTTLTGKGGGYSDALGGLDAKFNLFTPANASKAKVPVLVYLSGLTCTEDNATQKGGFFGPAAKEGIAILLPDTSPRGAGIEGEADDWDFGVGAGFYLNATNPKYAKHYNMLEHVTVELPKVIEAAGLPIDFTRQSIFGHSMGGHGALTLYLNSLREGIKQYRSCSAFAPICNPINCPWGQKAFTGYLQGGVEEAKDKYDATELVSKLGNAPAHILIDYGTGDQFYQQGQLLPENFLKAARDAGYNEMSTFGADHIHFHANFLKA</sequence>
<evidence type="ECO:0000259" key="6">
    <source>
        <dbReference type="Pfam" id="PF07819"/>
    </source>
</evidence>
<keyword evidence="4" id="KW-0472">Membrane</keyword>
<comment type="similarity">
    <text evidence="4">Belongs to the GPI inositol-deacylase family.</text>
</comment>
<organism evidence="7 8">
    <name type="scientific">Hermanssonia centrifuga</name>
    <dbReference type="NCBI Taxonomy" id="98765"/>
    <lineage>
        <taxon>Eukaryota</taxon>
        <taxon>Fungi</taxon>
        <taxon>Dikarya</taxon>
        <taxon>Basidiomycota</taxon>
        <taxon>Agaricomycotina</taxon>
        <taxon>Agaricomycetes</taxon>
        <taxon>Polyporales</taxon>
        <taxon>Meruliaceae</taxon>
        <taxon>Hermanssonia</taxon>
    </lineage>
</organism>
<comment type="caution">
    <text evidence="7">The sequence shown here is derived from an EMBL/GenBank/DDBJ whole genome shotgun (WGS) entry which is preliminary data.</text>
</comment>
<comment type="function">
    <text evidence="4">Involved in inositol deacylation of GPI-anchored proteins which plays important roles in the quality control and ER-associated degradation of GPI-anchored proteins.</text>
</comment>
<keyword evidence="3 4" id="KW-0378">Hydrolase</keyword>
<dbReference type="GO" id="GO:0005789">
    <property type="term" value="C:endoplasmic reticulum membrane"/>
    <property type="evidence" value="ECO:0007669"/>
    <property type="project" value="UniProtKB-SubCell"/>
</dbReference>
<dbReference type="GO" id="GO:0005829">
    <property type="term" value="C:cytosol"/>
    <property type="evidence" value="ECO:0007669"/>
    <property type="project" value="TreeGrafter"/>
</dbReference>
<feature type="region of interest" description="Disordered" evidence="5">
    <location>
        <begin position="1"/>
        <end position="32"/>
    </location>
</feature>
<dbReference type="GO" id="GO:0015031">
    <property type="term" value="P:protein transport"/>
    <property type="evidence" value="ECO:0007669"/>
    <property type="project" value="UniProtKB-KW"/>
</dbReference>
<dbReference type="PANTHER" id="PTHR10061">
    <property type="entry name" value="S-FORMYLGLUTATHIONE HYDROLASE"/>
    <property type="match status" value="1"/>
</dbReference>
<evidence type="ECO:0000256" key="1">
    <source>
        <dbReference type="ARBA" id="ARBA00005622"/>
    </source>
</evidence>